<sequence length="703" mass="80963">MSKEEVADSSDPNYQTLAACPRKNVFGRDKKVIAPMAAAHDPNYQTMAPLQGNVFGEDKARRNNERYYSGKKYMKPRPPNLSKTVIVPTHDPNYATMAAMDKNVFGSDKRKKKKEKKKMQYAKVTIVPGSEAVVGANEPNYQTLAAVDNVFGADKQKKRRQRGIRRCSGTNPQTIEIQAEVQQMLCDASTMYLVILLVVAAFVYYFFINRILGLPPGPPPLPIVGNMMSFDWELDKVLLDWKSRYGRIFTVWLPLPMVVIGDHKVLQEHVVKNGNNFIDRKNPEQLMDLWCGGLYGLAFEDNDMVREQRKFVLKVFHEIGFYSPALEDTVHNYAVEVGTRWGKSSGVVDVTENIEKAIGNVVWKLTFGIDLDFDNELLLKYRKLQVDFLPLMAGPLMMFVELFPLLRKFDFIFGNHIRRLRHLLQENNRIVDEAIAIAKKDFYPDDTPRSFVEAFLREMKKNEEMGKPMGKNLKTKKRFIFKNVKSNFNYRQMQASSVNIWGAGFETTVGFLRMAILEMINYPETQRKLQKEIDEVIGERRIRYKDEKQLPYMCAFIQEVHRLGNVLPINFLRATSQDTEIEGQQIAAGTTILPQFSIVHGDPNEFERPDYFCPERHIDEQGKFIKDPRINPFSVGKRACLGEHLARMEIFVMFATFVQLCHFTPEDKVPPPVEFNYGFTRAVKDFSVRVYPRVHQEPINSAN</sequence>
<keyword evidence="6" id="KW-0472">Membrane</keyword>
<dbReference type="Pfam" id="PF03057">
    <property type="entry name" value="DUF236"/>
    <property type="match status" value="3"/>
</dbReference>
<dbReference type="PRINTS" id="PR00463">
    <property type="entry name" value="EP450I"/>
</dbReference>
<keyword evidence="5" id="KW-0349">Heme</keyword>
<evidence type="ECO:0000256" key="5">
    <source>
        <dbReference type="PIRSR" id="PIRSR602401-1"/>
    </source>
</evidence>
<dbReference type="InterPro" id="IPR036396">
    <property type="entry name" value="Cyt_P450_sf"/>
</dbReference>
<dbReference type="InterPro" id="IPR004296">
    <property type="entry name" value="DUF236"/>
</dbReference>
<gene>
    <name evidence="7" type="primary">WBGene00094501</name>
</gene>
<comment type="cofactor">
    <cofactor evidence="5">
        <name>heme</name>
        <dbReference type="ChEBI" id="CHEBI:30413"/>
    </cofactor>
</comment>
<evidence type="ECO:0008006" key="9">
    <source>
        <dbReference type="Google" id="ProtNLM"/>
    </source>
</evidence>
<dbReference type="PANTHER" id="PTHR24300">
    <property type="entry name" value="CYTOCHROME P450 508A4-RELATED"/>
    <property type="match status" value="1"/>
</dbReference>
<evidence type="ECO:0000256" key="4">
    <source>
        <dbReference type="ARBA" id="ARBA00023033"/>
    </source>
</evidence>
<evidence type="ECO:0000256" key="2">
    <source>
        <dbReference type="ARBA" id="ARBA00022723"/>
    </source>
</evidence>
<evidence type="ECO:0000313" key="8">
    <source>
        <dbReference type="Proteomes" id="UP000005239"/>
    </source>
</evidence>
<dbReference type="SUPFAM" id="SSF48264">
    <property type="entry name" value="Cytochrome P450"/>
    <property type="match status" value="1"/>
</dbReference>
<reference evidence="8" key="1">
    <citation type="journal article" date="2008" name="Nat. Genet.">
        <title>The Pristionchus pacificus genome provides a unique perspective on nematode lifestyle and parasitism.</title>
        <authorList>
            <person name="Dieterich C."/>
            <person name="Clifton S.W."/>
            <person name="Schuster L.N."/>
            <person name="Chinwalla A."/>
            <person name="Delehaunty K."/>
            <person name="Dinkelacker I."/>
            <person name="Fulton L."/>
            <person name="Fulton R."/>
            <person name="Godfrey J."/>
            <person name="Minx P."/>
            <person name="Mitreva M."/>
            <person name="Roeseler W."/>
            <person name="Tian H."/>
            <person name="Witte H."/>
            <person name="Yang S.P."/>
            <person name="Wilson R.K."/>
            <person name="Sommer R.J."/>
        </authorList>
    </citation>
    <scope>NUCLEOTIDE SEQUENCE [LARGE SCALE GENOMIC DNA]</scope>
    <source>
        <strain evidence="8">PS312</strain>
    </source>
</reference>
<dbReference type="InterPro" id="IPR002401">
    <property type="entry name" value="Cyt_P450_E_grp-I"/>
</dbReference>
<dbReference type="GO" id="GO:0006805">
    <property type="term" value="P:xenobiotic metabolic process"/>
    <property type="evidence" value="ECO:0000318"/>
    <property type="project" value="GO_Central"/>
</dbReference>
<accession>A0A8R1Y7A5</accession>
<dbReference type="Gene3D" id="1.10.630.10">
    <property type="entry name" value="Cytochrome P450"/>
    <property type="match status" value="1"/>
</dbReference>
<dbReference type="InterPro" id="IPR001128">
    <property type="entry name" value="Cyt_P450"/>
</dbReference>
<keyword evidence="4" id="KW-0560">Oxidoreductase</keyword>
<evidence type="ECO:0000256" key="3">
    <source>
        <dbReference type="ARBA" id="ARBA00023004"/>
    </source>
</evidence>
<dbReference type="GO" id="GO:0016712">
    <property type="term" value="F:oxidoreductase activity, acting on paired donors, with incorporation or reduction of molecular oxygen, reduced flavin or flavoprotein as one donor, and incorporation of one atom of oxygen"/>
    <property type="evidence" value="ECO:0000318"/>
    <property type="project" value="GO_Central"/>
</dbReference>
<keyword evidence="2 5" id="KW-0479">Metal-binding</keyword>
<keyword evidence="8" id="KW-1185">Reference proteome</keyword>
<dbReference type="InterPro" id="IPR017972">
    <property type="entry name" value="Cyt_P450_CS"/>
</dbReference>
<feature type="binding site" description="axial binding residue" evidence="5">
    <location>
        <position position="640"/>
    </location>
    <ligand>
        <name>heme</name>
        <dbReference type="ChEBI" id="CHEBI:30413"/>
    </ligand>
    <ligandPart>
        <name>Fe</name>
        <dbReference type="ChEBI" id="CHEBI:18248"/>
    </ligandPart>
</feature>
<dbReference type="EnsemblMetazoa" id="PPA04947.1">
    <property type="protein sequence ID" value="PPA04947.1"/>
    <property type="gene ID" value="WBGene00094501"/>
</dbReference>
<keyword evidence="6" id="KW-0812">Transmembrane</keyword>
<dbReference type="GO" id="GO:0005737">
    <property type="term" value="C:cytoplasm"/>
    <property type="evidence" value="ECO:0000318"/>
    <property type="project" value="GO_Central"/>
</dbReference>
<dbReference type="InterPro" id="IPR050182">
    <property type="entry name" value="Cytochrome_P450_fam2"/>
</dbReference>
<evidence type="ECO:0000313" key="7">
    <source>
        <dbReference type="EnsemblMetazoa" id="PPA04947.1"/>
    </source>
</evidence>
<dbReference type="PRINTS" id="PR00385">
    <property type="entry name" value="P450"/>
</dbReference>
<keyword evidence="3 5" id="KW-0408">Iron</keyword>
<proteinExistence type="inferred from homology"/>
<dbReference type="GO" id="GO:0006082">
    <property type="term" value="P:organic acid metabolic process"/>
    <property type="evidence" value="ECO:0000318"/>
    <property type="project" value="GO_Central"/>
</dbReference>
<dbReference type="PANTHER" id="PTHR24300:SF338">
    <property type="entry name" value="CYTOCHROME P450 CYP36A1-RELATED"/>
    <property type="match status" value="1"/>
</dbReference>
<dbReference type="GO" id="GO:0020037">
    <property type="term" value="F:heme binding"/>
    <property type="evidence" value="ECO:0000318"/>
    <property type="project" value="GO_Central"/>
</dbReference>
<dbReference type="GO" id="GO:0005506">
    <property type="term" value="F:iron ion binding"/>
    <property type="evidence" value="ECO:0007669"/>
    <property type="project" value="InterPro"/>
</dbReference>
<name>A0A8R1Y7A5_PRIPA</name>
<dbReference type="PROSITE" id="PS00086">
    <property type="entry name" value="CYTOCHROME_P450"/>
    <property type="match status" value="1"/>
</dbReference>
<feature type="transmembrane region" description="Helical" evidence="6">
    <location>
        <begin position="190"/>
        <end position="208"/>
    </location>
</feature>
<evidence type="ECO:0000256" key="1">
    <source>
        <dbReference type="ARBA" id="ARBA00010617"/>
    </source>
</evidence>
<dbReference type="Proteomes" id="UP000005239">
    <property type="component" value="Unassembled WGS sequence"/>
</dbReference>
<keyword evidence="6" id="KW-1133">Transmembrane helix</keyword>
<evidence type="ECO:0000256" key="6">
    <source>
        <dbReference type="SAM" id="Phobius"/>
    </source>
</evidence>
<dbReference type="AlphaFoldDB" id="A0A8R1Y7A5"/>
<dbReference type="Pfam" id="PF00067">
    <property type="entry name" value="p450"/>
    <property type="match status" value="1"/>
</dbReference>
<protein>
    <recommendedName>
        <fullName evidence="9">Cytochrome P450</fullName>
    </recommendedName>
</protein>
<comment type="similarity">
    <text evidence="1">Belongs to the cytochrome P450 family.</text>
</comment>
<organism evidence="7 8">
    <name type="scientific">Pristionchus pacificus</name>
    <name type="common">Parasitic nematode worm</name>
    <dbReference type="NCBI Taxonomy" id="54126"/>
    <lineage>
        <taxon>Eukaryota</taxon>
        <taxon>Metazoa</taxon>
        <taxon>Ecdysozoa</taxon>
        <taxon>Nematoda</taxon>
        <taxon>Chromadorea</taxon>
        <taxon>Rhabditida</taxon>
        <taxon>Rhabditina</taxon>
        <taxon>Diplogasteromorpha</taxon>
        <taxon>Diplogasteroidea</taxon>
        <taxon>Neodiplogasteridae</taxon>
        <taxon>Pristionchus</taxon>
    </lineage>
</organism>
<dbReference type="FunFam" id="1.10.630.10:FF:000122">
    <property type="entry name" value="Cytochrome P450"/>
    <property type="match status" value="1"/>
</dbReference>
<reference evidence="7" key="2">
    <citation type="submission" date="2022-06" db="UniProtKB">
        <authorList>
            <consortium name="EnsemblMetazoa"/>
        </authorList>
    </citation>
    <scope>IDENTIFICATION</scope>
    <source>
        <strain evidence="7">PS312</strain>
    </source>
</reference>
<keyword evidence="4" id="KW-0503">Monooxygenase</keyword>